<organism evidence="2 3">
    <name type="scientific">Mycena sanguinolenta</name>
    <dbReference type="NCBI Taxonomy" id="230812"/>
    <lineage>
        <taxon>Eukaryota</taxon>
        <taxon>Fungi</taxon>
        <taxon>Dikarya</taxon>
        <taxon>Basidiomycota</taxon>
        <taxon>Agaricomycotina</taxon>
        <taxon>Agaricomycetes</taxon>
        <taxon>Agaricomycetidae</taxon>
        <taxon>Agaricales</taxon>
        <taxon>Marasmiineae</taxon>
        <taxon>Mycenaceae</taxon>
        <taxon>Mycena</taxon>
    </lineage>
</organism>
<feature type="compositionally biased region" description="Polar residues" evidence="1">
    <location>
        <begin position="13"/>
        <end position="33"/>
    </location>
</feature>
<comment type="caution">
    <text evidence="2">The sequence shown here is derived from an EMBL/GenBank/DDBJ whole genome shotgun (WGS) entry which is preliminary data.</text>
</comment>
<evidence type="ECO:0000313" key="2">
    <source>
        <dbReference type="EMBL" id="KAF7354893.1"/>
    </source>
</evidence>
<reference evidence="2" key="1">
    <citation type="submission" date="2020-05" db="EMBL/GenBank/DDBJ databases">
        <title>Mycena genomes resolve the evolution of fungal bioluminescence.</title>
        <authorList>
            <person name="Tsai I.J."/>
        </authorList>
    </citation>
    <scope>NUCLEOTIDE SEQUENCE</scope>
    <source>
        <strain evidence="2">160909Yilan</strain>
    </source>
</reference>
<accession>A0A8H6Y7Y7</accession>
<name>A0A8H6Y7Y7_9AGAR</name>
<proteinExistence type="predicted"/>
<dbReference type="EMBL" id="JACAZH010000011">
    <property type="protein sequence ID" value="KAF7354893.1"/>
    <property type="molecule type" value="Genomic_DNA"/>
</dbReference>
<feature type="compositionally biased region" description="Basic and acidic residues" evidence="1">
    <location>
        <begin position="1"/>
        <end position="12"/>
    </location>
</feature>
<protein>
    <submittedName>
        <fullName evidence="2">MFS domain-containing protein</fullName>
    </submittedName>
</protein>
<dbReference type="AlphaFoldDB" id="A0A8H6Y7Y7"/>
<evidence type="ECO:0000313" key="3">
    <source>
        <dbReference type="Proteomes" id="UP000623467"/>
    </source>
</evidence>
<feature type="region of interest" description="Disordered" evidence="1">
    <location>
        <begin position="156"/>
        <end position="195"/>
    </location>
</feature>
<dbReference type="OrthoDB" id="2964597at2759"/>
<evidence type="ECO:0000256" key="1">
    <source>
        <dbReference type="SAM" id="MobiDB-lite"/>
    </source>
</evidence>
<feature type="compositionally biased region" description="Low complexity" evidence="1">
    <location>
        <begin position="34"/>
        <end position="50"/>
    </location>
</feature>
<dbReference type="Proteomes" id="UP000623467">
    <property type="component" value="Unassembled WGS sequence"/>
</dbReference>
<gene>
    <name evidence="2" type="ORF">MSAN_01403800</name>
</gene>
<sequence length="447" mass="50477">MDAAKGKEDESRSNSGKNTSTIFSKLRNNLASNSIGSMFNSTGSSSASSSTQNLALDSWDHNDLPKPLAQPNEGVTPTPTRPPSPRRFASVKNIFSNLTSRSSRTSQPVQVSVTQTQVLVEEEGGNTTPHYEPLTPLLDLAFTSSLEYHQMETAYSPSQYQPLSASSSYGSSELDDTPPLTPESLVADLSPVSPSSPNLELGYKYAYEYNQQTVGGGGHEEVYMDMQAAPDAFLRHSMEIKEGKKPERPIDYDVLLADISDAPADDAVLTSGDSQAGGNLLAEDDKDEWFGLEYTLELSTRERRASETHSFSAGEHSKSRESWAAIHQGTVHPFFEDEEYHQWKNWHRYLDRLDEKRKHRRGRAFKVHAKELAWFYVDEVHARDLMYWQTEVYGDVDKEIYERLRVLQAHRPDPYYPPQKHDIAWYLKRARSVASLRELRPLPEVQN</sequence>
<feature type="region of interest" description="Disordered" evidence="1">
    <location>
        <begin position="1"/>
        <end position="88"/>
    </location>
</feature>
<keyword evidence="3" id="KW-1185">Reference proteome</keyword>